<accession>A0A103YDA0</accession>
<name>A0A103YDA0_CYNCS</name>
<reference evidence="2 3" key="1">
    <citation type="journal article" date="2016" name="Sci. Rep.">
        <title>The genome sequence of the outbreeding globe artichoke constructed de novo incorporating a phase-aware low-pass sequencing strategy of F1 progeny.</title>
        <authorList>
            <person name="Scaglione D."/>
            <person name="Reyes-Chin-Wo S."/>
            <person name="Acquadro A."/>
            <person name="Froenicke L."/>
            <person name="Portis E."/>
            <person name="Beitel C."/>
            <person name="Tirone M."/>
            <person name="Mauro R."/>
            <person name="Lo Monaco A."/>
            <person name="Mauromicale G."/>
            <person name="Faccioli P."/>
            <person name="Cattivelli L."/>
            <person name="Rieseberg L."/>
            <person name="Michelmore R."/>
            <person name="Lanteri S."/>
        </authorList>
    </citation>
    <scope>NUCLEOTIDE SEQUENCE [LARGE SCALE GENOMIC DNA]</scope>
    <source>
        <strain evidence="2">2C</strain>
    </source>
</reference>
<dbReference type="EMBL" id="LEKV01001534">
    <property type="protein sequence ID" value="KVI06968.1"/>
    <property type="molecule type" value="Genomic_DNA"/>
</dbReference>
<organism evidence="2 3">
    <name type="scientific">Cynara cardunculus var. scolymus</name>
    <name type="common">Globe artichoke</name>
    <name type="synonym">Cynara scolymus</name>
    <dbReference type="NCBI Taxonomy" id="59895"/>
    <lineage>
        <taxon>Eukaryota</taxon>
        <taxon>Viridiplantae</taxon>
        <taxon>Streptophyta</taxon>
        <taxon>Embryophyta</taxon>
        <taxon>Tracheophyta</taxon>
        <taxon>Spermatophyta</taxon>
        <taxon>Magnoliopsida</taxon>
        <taxon>eudicotyledons</taxon>
        <taxon>Gunneridae</taxon>
        <taxon>Pentapetalae</taxon>
        <taxon>asterids</taxon>
        <taxon>campanulids</taxon>
        <taxon>Asterales</taxon>
        <taxon>Asteraceae</taxon>
        <taxon>Carduoideae</taxon>
        <taxon>Cardueae</taxon>
        <taxon>Carduinae</taxon>
        <taxon>Cynara</taxon>
    </lineage>
</organism>
<sequence length="77" mass="8532">MAPYKRIASLCFLPVPDKASSTHGRGRGEARGRGQLQNPEYITKEDLAIELGLVVDSEISKENVNIKFTGRLKFVDV</sequence>
<gene>
    <name evidence="2" type="ORF">Ccrd_014671</name>
</gene>
<feature type="region of interest" description="Disordered" evidence="1">
    <location>
        <begin position="17"/>
        <end position="37"/>
    </location>
</feature>
<dbReference type="AlphaFoldDB" id="A0A103YDA0"/>
<comment type="caution">
    <text evidence="2">The sequence shown here is derived from an EMBL/GenBank/DDBJ whole genome shotgun (WGS) entry which is preliminary data.</text>
</comment>
<dbReference type="Gramene" id="KVI06968">
    <property type="protein sequence ID" value="KVI06968"/>
    <property type="gene ID" value="Ccrd_014671"/>
</dbReference>
<proteinExistence type="predicted"/>
<evidence type="ECO:0000313" key="3">
    <source>
        <dbReference type="Proteomes" id="UP000243975"/>
    </source>
</evidence>
<evidence type="ECO:0000313" key="2">
    <source>
        <dbReference type="EMBL" id="KVI06968.1"/>
    </source>
</evidence>
<evidence type="ECO:0000256" key="1">
    <source>
        <dbReference type="SAM" id="MobiDB-lite"/>
    </source>
</evidence>
<keyword evidence="3" id="KW-1185">Reference proteome</keyword>
<protein>
    <submittedName>
        <fullName evidence="2">Uncharacterized protein</fullName>
    </submittedName>
</protein>
<dbReference type="Proteomes" id="UP000243975">
    <property type="component" value="Unassembled WGS sequence"/>
</dbReference>